<gene>
    <name evidence="3" type="primary">ELH</name>
    <name evidence="3" type="ORF">CLCR_03649</name>
</gene>
<feature type="domain" description="AB hydrolase-1" evidence="2">
    <location>
        <begin position="29"/>
        <end position="255"/>
    </location>
</feature>
<dbReference type="PRINTS" id="PR00111">
    <property type="entry name" value="ABHYDROLASE"/>
</dbReference>
<evidence type="ECO:0000313" key="3">
    <source>
        <dbReference type="EMBL" id="OCT47858.1"/>
    </source>
</evidence>
<dbReference type="VEuPathDB" id="FungiDB:CLCR_03649"/>
<dbReference type="InterPro" id="IPR000073">
    <property type="entry name" value="AB_hydrolase_1"/>
</dbReference>
<evidence type="ECO:0000256" key="1">
    <source>
        <dbReference type="ARBA" id="ARBA00022801"/>
    </source>
</evidence>
<dbReference type="AlphaFoldDB" id="A0A1C1CH82"/>
<proteinExistence type="predicted"/>
<protein>
    <submittedName>
        <fullName evidence="3">Putative enol-lactone hydrolase</fullName>
    </submittedName>
</protein>
<keyword evidence="1 3" id="KW-0378">Hydrolase</keyword>
<reference evidence="4" key="1">
    <citation type="submission" date="2015-07" db="EMBL/GenBank/DDBJ databases">
        <authorList>
            <person name="Teixeira M.M."/>
            <person name="Souza R.C."/>
            <person name="Almeida L.G."/>
            <person name="Vicente V.A."/>
            <person name="de Hoog S."/>
            <person name="Bocca A.L."/>
            <person name="de Almeida S.R."/>
            <person name="Vasconcelos A.T."/>
            <person name="Felipe M.S."/>
        </authorList>
    </citation>
    <scope>NUCLEOTIDE SEQUENCE [LARGE SCALE GENOMIC DNA]</scope>
    <source>
        <strain evidence="4">KSF</strain>
    </source>
</reference>
<dbReference type="PANTHER" id="PTHR43798:SF31">
    <property type="entry name" value="AB HYDROLASE SUPERFAMILY PROTEIN YCLE"/>
    <property type="match status" value="1"/>
</dbReference>
<dbReference type="STRING" id="86049.A0A1C1CH82"/>
<dbReference type="OrthoDB" id="408373at2759"/>
<comment type="caution">
    <text evidence="3">The sequence shown here is derived from an EMBL/GenBank/DDBJ whole genome shotgun (WGS) entry which is preliminary data.</text>
</comment>
<dbReference type="PANTHER" id="PTHR43798">
    <property type="entry name" value="MONOACYLGLYCEROL LIPASE"/>
    <property type="match status" value="1"/>
</dbReference>
<dbReference type="InterPro" id="IPR029058">
    <property type="entry name" value="AB_hydrolase_fold"/>
</dbReference>
<dbReference type="VEuPathDB" id="FungiDB:G647_04496"/>
<dbReference type="Proteomes" id="UP000094526">
    <property type="component" value="Unassembled WGS sequence"/>
</dbReference>
<dbReference type="GO" id="GO:0016787">
    <property type="term" value="F:hydrolase activity"/>
    <property type="evidence" value="ECO:0007669"/>
    <property type="project" value="UniProtKB-KW"/>
</dbReference>
<dbReference type="eggNOG" id="KOG2382">
    <property type="taxonomic scope" value="Eukaryota"/>
</dbReference>
<dbReference type="EMBL" id="LGRB01000013">
    <property type="protein sequence ID" value="OCT47858.1"/>
    <property type="molecule type" value="Genomic_DNA"/>
</dbReference>
<keyword evidence="4" id="KW-1185">Reference proteome</keyword>
<dbReference type="InterPro" id="IPR050266">
    <property type="entry name" value="AB_hydrolase_sf"/>
</dbReference>
<organism evidence="3 4">
    <name type="scientific">Cladophialophora carrionii</name>
    <dbReference type="NCBI Taxonomy" id="86049"/>
    <lineage>
        <taxon>Eukaryota</taxon>
        <taxon>Fungi</taxon>
        <taxon>Dikarya</taxon>
        <taxon>Ascomycota</taxon>
        <taxon>Pezizomycotina</taxon>
        <taxon>Eurotiomycetes</taxon>
        <taxon>Chaetothyriomycetidae</taxon>
        <taxon>Chaetothyriales</taxon>
        <taxon>Herpotrichiellaceae</taxon>
        <taxon>Cladophialophora</taxon>
    </lineage>
</organism>
<dbReference type="GO" id="GO:0016020">
    <property type="term" value="C:membrane"/>
    <property type="evidence" value="ECO:0007669"/>
    <property type="project" value="TreeGrafter"/>
</dbReference>
<dbReference type="Gene3D" id="3.40.50.1820">
    <property type="entry name" value="alpha/beta hydrolase"/>
    <property type="match status" value="1"/>
</dbReference>
<evidence type="ECO:0000313" key="4">
    <source>
        <dbReference type="Proteomes" id="UP000094526"/>
    </source>
</evidence>
<name>A0A1C1CH82_9EURO</name>
<sequence>MPYLDRNGVKIYYQVHDGGNDSDSDSKAPLLLLTHGFSSTSAMWKAQIPALSRHFTLIIWDMRGHGHSDYPTDPAAYSESHTVGDMAAILDAVGGTRSRSHAPAIVGGLSLGGYMSLAFYRKYPARVAALLIIDTGPGFRNDDARRKWNDTAEQTARSFEARGLSVLGGMSAERAGVAHLHKDAKGLARAARGMLAQRDARVIASLGDVKVPSLVVVGAEDTPFLAASEYMARKIPGARKVVVPRAGHAVNIDNPDGFLEAVMPFLDEVRREGGGGGGDRAKL</sequence>
<dbReference type="SUPFAM" id="SSF53474">
    <property type="entry name" value="alpha/beta-Hydrolases"/>
    <property type="match status" value="1"/>
</dbReference>
<dbReference type="Pfam" id="PF00561">
    <property type="entry name" value="Abhydrolase_1"/>
    <property type="match status" value="1"/>
</dbReference>
<evidence type="ECO:0000259" key="2">
    <source>
        <dbReference type="Pfam" id="PF00561"/>
    </source>
</evidence>
<accession>A0A1C1CH82</accession>